<keyword evidence="1" id="KW-0472">Membrane</keyword>
<evidence type="ECO:0000313" key="3">
    <source>
        <dbReference type="EMBL" id="TCP63844.1"/>
    </source>
</evidence>
<keyword evidence="1" id="KW-1133">Transmembrane helix</keyword>
<gene>
    <name evidence="3" type="ORF">EDD57_14617</name>
</gene>
<keyword evidence="3" id="KW-0808">Transferase</keyword>
<name>A0A4R2RLL5_9BACL</name>
<dbReference type="EMBL" id="SLXV01000046">
    <property type="protein sequence ID" value="TCP63844.1"/>
    <property type="molecule type" value="Genomic_DNA"/>
</dbReference>
<organism evidence="3 4">
    <name type="scientific">Baia soyae</name>
    <dbReference type="NCBI Taxonomy" id="1544746"/>
    <lineage>
        <taxon>Bacteria</taxon>
        <taxon>Bacillati</taxon>
        <taxon>Bacillota</taxon>
        <taxon>Bacilli</taxon>
        <taxon>Bacillales</taxon>
        <taxon>Thermoactinomycetaceae</taxon>
        <taxon>Baia</taxon>
    </lineage>
</organism>
<dbReference type="Gene3D" id="3.90.550.10">
    <property type="entry name" value="Spore Coat Polysaccharide Biosynthesis Protein SpsA, Chain A"/>
    <property type="match status" value="1"/>
</dbReference>
<evidence type="ECO:0000313" key="4">
    <source>
        <dbReference type="Proteomes" id="UP000294746"/>
    </source>
</evidence>
<evidence type="ECO:0000256" key="1">
    <source>
        <dbReference type="SAM" id="Phobius"/>
    </source>
</evidence>
<dbReference type="Pfam" id="PF00535">
    <property type="entry name" value="Glycos_transf_2"/>
    <property type="match status" value="1"/>
</dbReference>
<dbReference type="AlphaFoldDB" id="A0A4R2RLL5"/>
<dbReference type="InterPro" id="IPR029044">
    <property type="entry name" value="Nucleotide-diphossugar_trans"/>
</dbReference>
<dbReference type="InterPro" id="IPR050256">
    <property type="entry name" value="Glycosyltransferase_2"/>
</dbReference>
<feature type="transmembrane region" description="Helical" evidence="1">
    <location>
        <begin position="259"/>
        <end position="285"/>
    </location>
</feature>
<keyword evidence="4" id="KW-1185">Reference proteome</keyword>
<accession>A0A4R2RLL5</accession>
<feature type="transmembrane region" description="Helical" evidence="1">
    <location>
        <begin position="226"/>
        <end position="247"/>
    </location>
</feature>
<comment type="caution">
    <text evidence="3">The sequence shown here is derived from an EMBL/GenBank/DDBJ whole genome shotgun (WGS) entry which is preliminary data.</text>
</comment>
<dbReference type="Proteomes" id="UP000294746">
    <property type="component" value="Unassembled WGS sequence"/>
</dbReference>
<sequence>MISIIAPCYNEQDVLYDFYQTVTKVMKENQYSYEIVFVNDGSRDQTLSILKELGEKDRRVQYISFSRNFGKESAMLAGLSYSKGDAVIIMDTDLQHPPSMIPRMVEAFQNGSDQVIAKRDRAGESKSRSWVSSLYYKLINRFVDVQLEDGVGDFRLLSRKAVDSLLSLSEYNRFSKGLFSWIGYKQEIIEYENVSRHAGDSKWSFFSLLNYGIDGIISFNNKPLRLSIYSGVAVMAADVIYVLWMLIKIIFMGGVDVPGYFTLISAILLLGGIQLVALGVIGEYIGRIYYETKKRPHYIVADDNYTQVSQSQKNKIQKVLS</sequence>
<dbReference type="InterPro" id="IPR001173">
    <property type="entry name" value="Glyco_trans_2-like"/>
</dbReference>
<dbReference type="SUPFAM" id="SSF53448">
    <property type="entry name" value="Nucleotide-diphospho-sugar transferases"/>
    <property type="match status" value="1"/>
</dbReference>
<dbReference type="RefSeq" id="WP_131849724.1">
    <property type="nucleotide sequence ID" value="NZ_SLXV01000046.1"/>
</dbReference>
<evidence type="ECO:0000259" key="2">
    <source>
        <dbReference type="Pfam" id="PF00535"/>
    </source>
</evidence>
<dbReference type="GO" id="GO:0005886">
    <property type="term" value="C:plasma membrane"/>
    <property type="evidence" value="ECO:0007669"/>
    <property type="project" value="TreeGrafter"/>
</dbReference>
<dbReference type="FunFam" id="3.90.550.10:FF:000125">
    <property type="entry name" value="Putative glycosyltransferase CsbB"/>
    <property type="match status" value="1"/>
</dbReference>
<dbReference type="PANTHER" id="PTHR48090:SF8">
    <property type="entry name" value="GLYCOSYLTRANSFERASE CSBB-RELATED"/>
    <property type="match status" value="1"/>
</dbReference>
<dbReference type="PANTHER" id="PTHR48090">
    <property type="entry name" value="UNDECAPRENYL-PHOSPHATE 4-DEOXY-4-FORMAMIDO-L-ARABINOSE TRANSFERASE-RELATED"/>
    <property type="match status" value="1"/>
</dbReference>
<protein>
    <submittedName>
        <fullName evidence="3">Glycosyltransferase involved in cell wall biosynthesis</fullName>
    </submittedName>
</protein>
<reference evidence="3 4" key="1">
    <citation type="submission" date="2019-03" db="EMBL/GenBank/DDBJ databases">
        <title>Genomic Encyclopedia of Type Strains, Phase IV (KMG-IV): sequencing the most valuable type-strain genomes for metagenomic binning, comparative biology and taxonomic classification.</title>
        <authorList>
            <person name="Goeker M."/>
        </authorList>
    </citation>
    <scope>NUCLEOTIDE SEQUENCE [LARGE SCALE GENOMIC DNA]</scope>
    <source>
        <strain evidence="3 4">DSM 46831</strain>
    </source>
</reference>
<proteinExistence type="predicted"/>
<dbReference type="CDD" id="cd04187">
    <property type="entry name" value="DPM1_like_bac"/>
    <property type="match status" value="1"/>
</dbReference>
<keyword evidence="1" id="KW-0812">Transmembrane</keyword>
<dbReference type="GO" id="GO:0016740">
    <property type="term" value="F:transferase activity"/>
    <property type="evidence" value="ECO:0007669"/>
    <property type="project" value="UniProtKB-KW"/>
</dbReference>
<feature type="domain" description="Glycosyltransferase 2-like" evidence="2">
    <location>
        <begin position="3"/>
        <end position="165"/>
    </location>
</feature>
<dbReference type="OrthoDB" id="9807778at2"/>